<dbReference type="InterPro" id="IPR037523">
    <property type="entry name" value="VOC_core"/>
</dbReference>
<dbReference type="Pfam" id="PF00903">
    <property type="entry name" value="Glyoxalase"/>
    <property type="match status" value="1"/>
</dbReference>
<dbReference type="Gene3D" id="3.10.180.10">
    <property type="entry name" value="2,3-Dihydroxybiphenyl 1,2-Dioxygenase, domain 1"/>
    <property type="match status" value="1"/>
</dbReference>
<proteinExistence type="predicted"/>
<sequence length="152" mass="16111">MTTVVSKLRTGHVGLNVTDLERSLAFYRDALDFQVLGEGKEEDRRFAFLGRDGELVLTLWQQADGAFAPAAAGLHHLAFSAGAVEEVRAYEERLRGLGVAFAYEGVVAHGEGAASGGIFFHDPDGTRLEISVPTGAEDAPAPTTGAPTCGFF</sequence>
<dbReference type="InterPro" id="IPR004360">
    <property type="entry name" value="Glyas_Fos-R_dOase_dom"/>
</dbReference>
<dbReference type="SUPFAM" id="SSF54593">
    <property type="entry name" value="Glyoxalase/Bleomycin resistance protein/Dihydroxybiphenyl dioxygenase"/>
    <property type="match status" value="1"/>
</dbReference>
<keyword evidence="3" id="KW-1185">Reference proteome</keyword>
<dbReference type="PROSITE" id="PS51819">
    <property type="entry name" value="VOC"/>
    <property type="match status" value="1"/>
</dbReference>
<gene>
    <name evidence="2" type="ORF">AVW11_06435</name>
</gene>
<feature type="domain" description="VOC" evidence="1">
    <location>
        <begin position="9"/>
        <end position="133"/>
    </location>
</feature>
<accession>A0ABX3G7U9</accession>
<dbReference type="PANTHER" id="PTHR36113">
    <property type="entry name" value="LYASE, PUTATIVE-RELATED-RELATED"/>
    <property type="match status" value="1"/>
</dbReference>
<dbReference type="Proteomes" id="UP000187151">
    <property type="component" value="Unassembled WGS sequence"/>
</dbReference>
<dbReference type="CDD" id="cd06587">
    <property type="entry name" value="VOC"/>
    <property type="match status" value="1"/>
</dbReference>
<name>A0ABX3G7U9_9ACTN</name>
<organism evidence="2 3">
    <name type="scientific">Streptomyces amritsarensis</name>
    <dbReference type="NCBI Taxonomy" id="681158"/>
    <lineage>
        <taxon>Bacteria</taxon>
        <taxon>Bacillati</taxon>
        <taxon>Actinomycetota</taxon>
        <taxon>Actinomycetes</taxon>
        <taxon>Kitasatosporales</taxon>
        <taxon>Streptomycetaceae</taxon>
        <taxon>Streptomyces</taxon>
    </lineage>
</organism>
<dbReference type="EMBL" id="MQUR01000009">
    <property type="protein sequence ID" value="OLZ71267.1"/>
    <property type="molecule type" value="Genomic_DNA"/>
</dbReference>
<comment type="caution">
    <text evidence="2">The sequence shown here is derived from an EMBL/GenBank/DDBJ whole genome shotgun (WGS) entry which is preliminary data.</text>
</comment>
<dbReference type="InterPro" id="IPR029068">
    <property type="entry name" value="Glyas_Bleomycin-R_OHBP_Dase"/>
</dbReference>
<reference evidence="2 3" key="1">
    <citation type="submission" date="2016-01" db="EMBL/GenBank/DDBJ databases">
        <title>Streptomyces amritsarensis strain MTCC 11845 genome sequencing and assembly.</title>
        <authorList>
            <person name="Sharma D."/>
            <person name="Nair G.R."/>
            <person name="Kaur G."/>
            <person name="Manhas R.K."/>
            <person name="Mayilraj S."/>
        </authorList>
    </citation>
    <scope>NUCLEOTIDE SEQUENCE [LARGE SCALE GENOMIC DNA]</scope>
    <source>
        <strain evidence="2 3">MTCC 11845</strain>
    </source>
</reference>
<protein>
    <submittedName>
        <fullName evidence="2">Glyoxalase</fullName>
    </submittedName>
</protein>
<evidence type="ECO:0000259" key="1">
    <source>
        <dbReference type="PROSITE" id="PS51819"/>
    </source>
</evidence>
<dbReference type="RefSeq" id="WP_030840702.1">
    <property type="nucleotide sequence ID" value="NZ_JBHYUY010000013.1"/>
</dbReference>
<evidence type="ECO:0000313" key="2">
    <source>
        <dbReference type="EMBL" id="OLZ71267.1"/>
    </source>
</evidence>
<dbReference type="PANTHER" id="PTHR36113:SF1">
    <property type="entry name" value="GLYOXALASE_BLEOMYCIN RESISTANCE PROTEIN_DIOXYGENASE"/>
    <property type="match status" value="1"/>
</dbReference>
<dbReference type="InterPro" id="IPR051332">
    <property type="entry name" value="Fosfomycin_Res_Enzymes"/>
</dbReference>
<evidence type="ECO:0000313" key="3">
    <source>
        <dbReference type="Proteomes" id="UP000187151"/>
    </source>
</evidence>